<evidence type="ECO:0008006" key="3">
    <source>
        <dbReference type="Google" id="ProtNLM"/>
    </source>
</evidence>
<dbReference type="OrthoDB" id="2720314at2759"/>
<name>A0A4Y7PZQ2_9AGAM</name>
<evidence type="ECO:0000313" key="1">
    <source>
        <dbReference type="EMBL" id="TDL20109.1"/>
    </source>
</evidence>
<dbReference type="Proteomes" id="UP000294933">
    <property type="component" value="Unassembled WGS sequence"/>
</dbReference>
<sequence length="305" mass="34324">MAKKRELSALGRVELQLAHDSLLNLKRSIVYEESEEDKDLVKPAEGSCGQPFGALPSESRPHSLIFSGMTVQNLTKLKIEFTGRLFLKPDFTERIAATTTLGQNEFYFSENLYRQLLLLEGLIPRPTEASGRAWIEAFLFRASAMLPPDKRMVLNISTLSRFVDYTAVVASQRAAGILLQDADLDILGMHAQTCFFVMETKFSNSSDDVPQAVCRMYECGKLLQKSVVRGALTNGRDWIFLLVNISDDYDSASYRKSDAVELQTTRSPDGQLRIDKPWPDFIAAILLYWIENGFAELGSNDWFEA</sequence>
<evidence type="ECO:0000313" key="2">
    <source>
        <dbReference type="Proteomes" id="UP000294933"/>
    </source>
</evidence>
<dbReference type="AlphaFoldDB" id="A0A4Y7PZQ2"/>
<accession>A0A4Y7PZQ2</accession>
<keyword evidence="2" id="KW-1185">Reference proteome</keyword>
<gene>
    <name evidence="1" type="ORF">BD410DRAFT_841469</name>
</gene>
<protein>
    <recommendedName>
        <fullName evidence="3">Fungal-type protein kinase domain-containing protein</fullName>
    </recommendedName>
</protein>
<reference evidence="1 2" key="1">
    <citation type="submission" date="2018-06" db="EMBL/GenBank/DDBJ databases">
        <title>A transcriptomic atlas of mushroom development highlights an independent origin of complex multicellularity.</title>
        <authorList>
            <consortium name="DOE Joint Genome Institute"/>
            <person name="Krizsan K."/>
            <person name="Almasi E."/>
            <person name="Merenyi Z."/>
            <person name="Sahu N."/>
            <person name="Viragh M."/>
            <person name="Koszo T."/>
            <person name="Mondo S."/>
            <person name="Kiss B."/>
            <person name="Balint B."/>
            <person name="Kues U."/>
            <person name="Barry K."/>
            <person name="Hegedus J.C."/>
            <person name="Henrissat B."/>
            <person name="Johnson J."/>
            <person name="Lipzen A."/>
            <person name="Ohm R."/>
            <person name="Nagy I."/>
            <person name="Pangilinan J."/>
            <person name="Yan J."/>
            <person name="Xiong Y."/>
            <person name="Grigoriev I.V."/>
            <person name="Hibbett D.S."/>
            <person name="Nagy L.G."/>
        </authorList>
    </citation>
    <scope>NUCLEOTIDE SEQUENCE [LARGE SCALE GENOMIC DNA]</scope>
    <source>
        <strain evidence="1 2">SZMC22713</strain>
    </source>
</reference>
<dbReference type="EMBL" id="ML170190">
    <property type="protein sequence ID" value="TDL20109.1"/>
    <property type="molecule type" value="Genomic_DNA"/>
</dbReference>
<organism evidence="1 2">
    <name type="scientific">Rickenella mellea</name>
    <dbReference type="NCBI Taxonomy" id="50990"/>
    <lineage>
        <taxon>Eukaryota</taxon>
        <taxon>Fungi</taxon>
        <taxon>Dikarya</taxon>
        <taxon>Basidiomycota</taxon>
        <taxon>Agaricomycotina</taxon>
        <taxon>Agaricomycetes</taxon>
        <taxon>Hymenochaetales</taxon>
        <taxon>Rickenellaceae</taxon>
        <taxon>Rickenella</taxon>
    </lineage>
</organism>
<dbReference type="VEuPathDB" id="FungiDB:BD410DRAFT_841469"/>
<proteinExistence type="predicted"/>